<keyword evidence="3" id="KW-1185">Reference proteome</keyword>
<evidence type="ECO:0000256" key="1">
    <source>
        <dbReference type="SAM" id="MobiDB-lite"/>
    </source>
</evidence>
<protein>
    <submittedName>
        <fullName evidence="2">Uncharacterized protein</fullName>
    </submittedName>
</protein>
<gene>
    <name evidence="2" type="ORF">CALCODRAFT_498935</name>
</gene>
<dbReference type="AlphaFoldDB" id="A0A165ENK0"/>
<name>A0A165ENK0_9BASI</name>
<proteinExistence type="predicted"/>
<organism evidence="2 3">
    <name type="scientific">Calocera cornea HHB12733</name>
    <dbReference type="NCBI Taxonomy" id="1353952"/>
    <lineage>
        <taxon>Eukaryota</taxon>
        <taxon>Fungi</taxon>
        <taxon>Dikarya</taxon>
        <taxon>Basidiomycota</taxon>
        <taxon>Agaricomycotina</taxon>
        <taxon>Dacrymycetes</taxon>
        <taxon>Dacrymycetales</taxon>
        <taxon>Dacrymycetaceae</taxon>
        <taxon>Calocera</taxon>
    </lineage>
</organism>
<reference evidence="2 3" key="1">
    <citation type="journal article" date="2016" name="Mol. Biol. Evol.">
        <title>Comparative Genomics of Early-Diverging Mushroom-Forming Fungi Provides Insights into the Origins of Lignocellulose Decay Capabilities.</title>
        <authorList>
            <person name="Nagy L.G."/>
            <person name="Riley R."/>
            <person name="Tritt A."/>
            <person name="Adam C."/>
            <person name="Daum C."/>
            <person name="Floudas D."/>
            <person name="Sun H."/>
            <person name="Yadav J.S."/>
            <person name="Pangilinan J."/>
            <person name="Larsson K.H."/>
            <person name="Matsuura K."/>
            <person name="Barry K."/>
            <person name="Labutti K."/>
            <person name="Kuo R."/>
            <person name="Ohm R.A."/>
            <person name="Bhattacharya S.S."/>
            <person name="Shirouzu T."/>
            <person name="Yoshinaga Y."/>
            <person name="Martin F.M."/>
            <person name="Grigoriev I.V."/>
            <person name="Hibbett D.S."/>
        </authorList>
    </citation>
    <scope>NUCLEOTIDE SEQUENCE [LARGE SCALE GENOMIC DNA]</scope>
    <source>
        <strain evidence="2 3">HHB12733</strain>
    </source>
</reference>
<dbReference type="InParanoid" id="A0A165ENK0"/>
<feature type="region of interest" description="Disordered" evidence="1">
    <location>
        <begin position="1"/>
        <end position="60"/>
    </location>
</feature>
<sequence>MNEGTGNELQGYVNPPGARGPPAQYQTAANIAGTTSSRGEGTNGRYQLQLPGAGSSPGYDQAQDATYWVCALTRSQMPC</sequence>
<dbReference type="EMBL" id="KV423999">
    <property type="protein sequence ID" value="KZT55224.1"/>
    <property type="molecule type" value="Genomic_DNA"/>
</dbReference>
<evidence type="ECO:0000313" key="3">
    <source>
        <dbReference type="Proteomes" id="UP000076842"/>
    </source>
</evidence>
<evidence type="ECO:0000313" key="2">
    <source>
        <dbReference type="EMBL" id="KZT55224.1"/>
    </source>
</evidence>
<accession>A0A165ENK0</accession>
<dbReference type="Proteomes" id="UP000076842">
    <property type="component" value="Unassembled WGS sequence"/>
</dbReference>
<feature type="compositionally biased region" description="Polar residues" evidence="1">
    <location>
        <begin position="24"/>
        <end position="46"/>
    </location>
</feature>